<dbReference type="BioCyc" id="JESP1508404:G14D9-13329-MONOMER"/>
<keyword evidence="1" id="KW-1133">Transmembrane helix</keyword>
<proteinExistence type="predicted"/>
<evidence type="ECO:0000313" key="3">
    <source>
        <dbReference type="Proteomes" id="UP000031449"/>
    </source>
</evidence>
<gene>
    <name evidence="2" type="ORF">JMA_40450</name>
</gene>
<evidence type="ECO:0000313" key="2">
    <source>
        <dbReference type="EMBL" id="AJD93363.1"/>
    </source>
</evidence>
<protein>
    <submittedName>
        <fullName evidence="2">Uncharacterized protein</fullName>
    </submittedName>
</protein>
<evidence type="ECO:0000256" key="1">
    <source>
        <dbReference type="SAM" id="Phobius"/>
    </source>
</evidence>
<feature type="transmembrane region" description="Helical" evidence="1">
    <location>
        <begin position="43"/>
        <end position="61"/>
    </location>
</feature>
<sequence length="76" mass="8610">MNKTKQSQSVNNKLHKRIIILYSIAITLNLITILFTVPAIMDIILNTVVLGINVAALTIILKEYRKNKRFLSTKEG</sequence>
<reference evidence="2 3" key="1">
    <citation type="submission" date="2014-08" db="EMBL/GenBank/DDBJ databases">
        <title>Complete genome of a marine bacteria Jeotgalibacillus malaysiensis.</title>
        <authorList>
            <person name="Yaakop A.S."/>
            <person name="Chan K.-G."/>
            <person name="Goh K.M."/>
        </authorList>
    </citation>
    <scope>NUCLEOTIDE SEQUENCE [LARGE SCALE GENOMIC DNA]</scope>
    <source>
        <strain evidence="2 3">D5</strain>
        <plasmid evidence="3">Plasmid</plasmid>
    </source>
</reference>
<name>A0A0B5AXV2_9BACL</name>
<feature type="transmembrane region" description="Helical" evidence="1">
    <location>
        <begin position="20"/>
        <end position="37"/>
    </location>
</feature>
<organism evidence="2 3">
    <name type="scientific">Jeotgalibacillus malaysiensis</name>
    <dbReference type="NCBI Taxonomy" id="1508404"/>
    <lineage>
        <taxon>Bacteria</taxon>
        <taxon>Bacillati</taxon>
        <taxon>Bacillota</taxon>
        <taxon>Bacilli</taxon>
        <taxon>Bacillales</taxon>
        <taxon>Caryophanaceae</taxon>
        <taxon>Jeotgalibacillus</taxon>
    </lineage>
</organism>
<dbReference type="Proteomes" id="UP000031449">
    <property type="component" value="Plasmid unnamed"/>
</dbReference>
<keyword evidence="1" id="KW-0472">Membrane</keyword>
<dbReference type="KEGG" id="jeo:JMA_40450"/>
<keyword evidence="2" id="KW-0614">Plasmid</keyword>
<dbReference type="EMBL" id="CP009417">
    <property type="protein sequence ID" value="AJD93363.1"/>
    <property type="molecule type" value="Genomic_DNA"/>
</dbReference>
<geneLocation type="plasmid" evidence="3"/>
<keyword evidence="1" id="KW-0812">Transmembrane</keyword>
<keyword evidence="3" id="KW-1185">Reference proteome</keyword>
<accession>A0A0B5AXV2</accession>
<dbReference type="AlphaFoldDB" id="A0A0B5AXV2"/>
<dbReference type="HOGENOM" id="CLU_2649592_0_0_9"/>